<evidence type="ECO:0000313" key="3">
    <source>
        <dbReference type="Ensembl" id="ENSPKIP00000012080.1"/>
    </source>
</evidence>
<dbReference type="InterPro" id="IPR029064">
    <property type="entry name" value="Ribosomal_eL30-like_sf"/>
</dbReference>
<accession>A0A3B3R2E3</accession>
<feature type="compositionally biased region" description="Basic residues" evidence="1">
    <location>
        <begin position="268"/>
        <end position="282"/>
    </location>
</feature>
<dbReference type="GO" id="GO:0033204">
    <property type="term" value="F:ribonuclease P RNA binding"/>
    <property type="evidence" value="ECO:0007669"/>
    <property type="project" value="TreeGrafter"/>
</dbReference>
<feature type="region of interest" description="Disordered" evidence="1">
    <location>
        <begin position="74"/>
        <end position="96"/>
    </location>
</feature>
<dbReference type="GO" id="GO:0000172">
    <property type="term" value="C:ribonuclease MRP complex"/>
    <property type="evidence" value="ECO:0007669"/>
    <property type="project" value="InterPro"/>
</dbReference>
<evidence type="ECO:0000256" key="1">
    <source>
        <dbReference type="SAM" id="MobiDB-lite"/>
    </source>
</evidence>
<dbReference type="Gene3D" id="3.30.1330.30">
    <property type="match status" value="1"/>
</dbReference>
<reference evidence="3" key="1">
    <citation type="submission" date="2025-08" db="UniProtKB">
        <authorList>
            <consortium name="Ensembl"/>
        </authorList>
    </citation>
    <scope>IDENTIFICATION</scope>
</reference>
<dbReference type="Proteomes" id="UP000261540">
    <property type="component" value="Unplaced"/>
</dbReference>
<proteinExistence type="predicted"/>
<dbReference type="PANTHER" id="PTHR46948">
    <property type="entry name" value="RIBONUCLEASE P PROTEIN SUBUNIT P38"/>
    <property type="match status" value="1"/>
</dbReference>
<dbReference type="Pfam" id="PF01248">
    <property type="entry name" value="Ribosomal_L7Ae"/>
    <property type="match status" value="1"/>
</dbReference>
<dbReference type="AlphaFoldDB" id="A0A3B3R2E3"/>
<name>A0A3B3R2E3_9TELE</name>
<dbReference type="GO" id="GO:0004526">
    <property type="term" value="F:ribonuclease P activity"/>
    <property type="evidence" value="ECO:0007669"/>
    <property type="project" value="TreeGrafter"/>
</dbReference>
<keyword evidence="4" id="KW-1185">Reference proteome</keyword>
<dbReference type="InterPro" id="IPR004038">
    <property type="entry name" value="Ribosomal_eL8/eL30/eS12/Gad45"/>
</dbReference>
<dbReference type="STRING" id="1676925.ENSPKIP00000012080"/>
<feature type="region of interest" description="Disordered" evidence="1">
    <location>
        <begin position="263"/>
        <end position="282"/>
    </location>
</feature>
<dbReference type="GeneTree" id="ENSGT00390000007526"/>
<dbReference type="PANTHER" id="PTHR46948:SF1">
    <property type="entry name" value="RIBONUCLEASE P PROTEIN SUBUNIT P38"/>
    <property type="match status" value="1"/>
</dbReference>
<evidence type="ECO:0000259" key="2">
    <source>
        <dbReference type="Pfam" id="PF01248"/>
    </source>
</evidence>
<dbReference type="SUPFAM" id="SSF55315">
    <property type="entry name" value="L30e-like"/>
    <property type="match status" value="1"/>
</dbReference>
<dbReference type="GO" id="GO:0001682">
    <property type="term" value="P:tRNA 5'-leader removal"/>
    <property type="evidence" value="ECO:0007669"/>
    <property type="project" value="InterPro"/>
</dbReference>
<dbReference type="InterPro" id="IPR042848">
    <property type="entry name" value="Rpp38"/>
</dbReference>
<dbReference type="Ensembl" id="ENSPKIT00000036463.1">
    <property type="protein sequence ID" value="ENSPKIP00000012080.1"/>
    <property type="gene ID" value="ENSPKIG00000025652.1"/>
</dbReference>
<feature type="domain" description="Ribosomal protein eL8/eL30/eS12/Gadd45" evidence="2">
    <location>
        <begin position="111"/>
        <end position="186"/>
    </location>
</feature>
<organism evidence="3 4">
    <name type="scientific">Paramormyrops kingsleyae</name>
    <dbReference type="NCBI Taxonomy" id="1676925"/>
    <lineage>
        <taxon>Eukaryota</taxon>
        <taxon>Metazoa</taxon>
        <taxon>Chordata</taxon>
        <taxon>Craniata</taxon>
        <taxon>Vertebrata</taxon>
        <taxon>Euteleostomi</taxon>
        <taxon>Actinopterygii</taxon>
        <taxon>Neopterygii</taxon>
        <taxon>Teleostei</taxon>
        <taxon>Osteoglossocephala</taxon>
        <taxon>Osteoglossomorpha</taxon>
        <taxon>Osteoglossiformes</taxon>
        <taxon>Mormyridae</taxon>
        <taxon>Paramormyrops</taxon>
    </lineage>
</organism>
<feature type="region of interest" description="Disordered" evidence="1">
    <location>
        <begin position="219"/>
        <end position="247"/>
    </location>
</feature>
<protein>
    <submittedName>
        <fullName evidence="3">Ribonuclease P/MRP 38 subunit</fullName>
    </submittedName>
</protein>
<reference evidence="3" key="2">
    <citation type="submission" date="2025-09" db="UniProtKB">
        <authorList>
            <consortium name="Ensembl"/>
        </authorList>
    </citation>
    <scope>IDENTIFICATION</scope>
</reference>
<sequence length="282" mass="31349">MRHETATVCKMTKKEKKKPVSVKTSLNTPYCLQWNRLDQADMHFILGVLKEKLSELGLHKREVKGSHRWFSKKKEASTKCSEEESGDKVEATSEALPEDKVEQGWTNVGFRKQLAIGINEVTRGLEKNDLCLVLVCKSVRPAHMSGHLIPLSRSRAVPACQVPRLSESLAALLGLKHVLALGVRRNAEAFSQAVAAIVPRVPPLPVAWLSLQTAVRSAQGEATDDGGQARGRKRKLEAASLETEQNKQVPKCALEHLRVKRIVPNPTKARKQKKVKRRAISK</sequence>
<dbReference type="GO" id="GO:0001650">
    <property type="term" value="C:fibrillar center"/>
    <property type="evidence" value="ECO:0007669"/>
    <property type="project" value="TreeGrafter"/>
</dbReference>
<dbReference type="GO" id="GO:0005655">
    <property type="term" value="C:nucleolar ribonuclease P complex"/>
    <property type="evidence" value="ECO:0007669"/>
    <property type="project" value="InterPro"/>
</dbReference>
<evidence type="ECO:0000313" key="4">
    <source>
        <dbReference type="Proteomes" id="UP000261540"/>
    </source>
</evidence>